<evidence type="ECO:0000313" key="2">
    <source>
        <dbReference type="EMBL" id="ABQ76158.1"/>
    </source>
</evidence>
<dbReference type="InterPro" id="IPR055977">
    <property type="entry name" value="DUF7555"/>
</dbReference>
<feature type="transmembrane region" description="Helical" evidence="1">
    <location>
        <begin position="43"/>
        <end position="62"/>
    </location>
</feature>
<dbReference type="Pfam" id="PF24432">
    <property type="entry name" value="DUF7555"/>
    <property type="match status" value="1"/>
</dbReference>
<reference evidence="2" key="1">
    <citation type="journal article" date="2007" name="ISME J.">
        <title>Genomic plasticity in prokaryotes: the case of the square haloarchaeon.</title>
        <authorList>
            <person name="Cuadros-Orellana S."/>
            <person name="Martin-Cuadrado A.B."/>
            <person name="Legault B."/>
            <person name="D'Auria G."/>
            <person name="Zhaxybayeva O."/>
            <person name="Papke R.T."/>
            <person name="Rodriguez-Valera F."/>
        </authorList>
    </citation>
    <scope>NUCLEOTIDE SEQUENCE</scope>
</reference>
<protein>
    <submittedName>
        <fullName evidence="2">Uncharacterized protein</fullName>
    </submittedName>
</protein>
<feature type="transmembrane region" description="Helical" evidence="1">
    <location>
        <begin position="14"/>
        <end position="37"/>
    </location>
</feature>
<organism evidence="2">
    <name type="scientific">uncultured haloarchaeon</name>
    <dbReference type="NCBI Taxonomy" id="160804"/>
    <lineage>
        <taxon>Archaea</taxon>
        <taxon>Methanobacteriati</taxon>
        <taxon>Methanobacteriota</taxon>
        <taxon>Stenosarchaea group</taxon>
        <taxon>Halobacteria</taxon>
        <taxon>Halobacteriales</taxon>
        <taxon>Halobacteriaceae</taxon>
        <taxon>environmental samples</taxon>
    </lineage>
</organism>
<name>A5YT51_9EURY</name>
<dbReference type="AlphaFoldDB" id="A5YT51"/>
<evidence type="ECO:0000256" key="1">
    <source>
        <dbReference type="SAM" id="Phobius"/>
    </source>
</evidence>
<keyword evidence="1" id="KW-0472">Membrane</keyword>
<keyword evidence="1" id="KW-1133">Transmembrane helix</keyword>
<sequence length="153" mass="17243">MLQTSKLILQLTEFLLWVLIASTVTVILSGVTAFVIWTNLVAVKNGLFLVGILLFGIGSVGIQPKRVRRRAMNTRSEHKGSSDRTHRQISLGQFSADTNTEYGFETRIQTIPPLRDNRLSINERVSRDWKLFATSLLVLATSLYFEIGLDIHI</sequence>
<dbReference type="EMBL" id="EF584002">
    <property type="protein sequence ID" value="ABQ76158.1"/>
    <property type="molecule type" value="Genomic_DNA"/>
</dbReference>
<keyword evidence="1" id="KW-0812">Transmembrane</keyword>
<proteinExistence type="predicted"/>
<accession>A5YT51</accession>